<dbReference type="GO" id="GO:0004180">
    <property type="term" value="F:carboxypeptidase activity"/>
    <property type="evidence" value="ECO:0007669"/>
    <property type="project" value="UniProtKB-KW"/>
</dbReference>
<dbReference type="GO" id="GO:0006508">
    <property type="term" value="P:proteolysis"/>
    <property type="evidence" value="ECO:0007669"/>
    <property type="project" value="UniProtKB-KW"/>
</dbReference>
<dbReference type="InterPro" id="IPR003507">
    <property type="entry name" value="S66_fam"/>
</dbReference>
<dbReference type="AlphaFoldDB" id="A4FBT3"/>
<dbReference type="GO" id="GO:0008236">
    <property type="term" value="F:serine-type peptidase activity"/>
    <property type="evidence" value="ECO:0007669"/>
    <property type="project" value="UniProtKB-KW"/>
</dbReference>
<evidence type="ECO:0000256" key="5">
    <source>
        <dbReference type="ARBA" id="ARBA00022825"/>
    </source>
</evidence>
<keyword evidence="4" id="KW-0378">Hydrolase</keyword>
<name>A4FBT3_SACEN</name>
<evidence type="ECO:0000256" key="1">
    <source>
        <dbReference type="ARBA" id="ARBA00010233"/>
    </source>
</evidence>
<dbReference type="InterPro" id="IPR029062">
    <property type="entry name" value="Class_I_gatase-like"/>
</dbReference>
<sequence length="310" mass="33100">MSMRELRRPHRLGPGDAVAVVAPAGPVPAEPLEAGLAQLQEWGLRVVVGKHVRERHPRLDYLAGADADRAADLQQAWCDPEVRAVLCARGGYGSTRILDHLDWDRMSAAGPKVLVGSSDVTALHQAFATQLGLVTVFGPMPATGAFTDDPAAREHLRRTLFEPQSVTIVTRSGADALVPGRARGVTYGGNLSLVASALGAPDAPTPPERGLALLEDVTEDPYRLDRYLTQLLRAGWFDRAGGIALGSWTGCGPLEEVRAVMSDRLGPLGIPIVWELGFGHCDAQRTIPLGVAAELDTDARRLSILQPALL</sequence>
<dbReference type="MEROPS" id="S66.001"/>
<evidence type="ECO:0000256" key="2">
    <source>
        <dbReference type="ARBA" id="ARBA00022645"/>
    </source>
</evidence>
<evidence type="ECO:0000313" key="6">
    <source>
        <dbReference type="EMBL" id="CAM01508.1"/>
    </source>
</evidence>
<dbReference type="InterPro" id="IPR040449">
    <property type="entry name" value="Peptidase_S66_N"/>
</dbReference>
<evidence type="ECO:0000256" key="4">
    <source>
        <dbReference type="ARBA" id="ARBA00022801"/>
    </source>
</evidence>
<dbReference type="PANTHER" id="PTHR30237:SF2">
    <property type="entry name" value="MUREIN TETRAPEPTIDE CARBOXYPEPTIDASE"/>
    <property type="match status" value="1"/>
</dbReference>
<dbReference type="PANTHER" id="PTHR30237">
    <property type="entry name" value="MURAMOYLTETRAPEPTIDE CARBOXYPEPTIDASE"/>
    <property type="match status" value="1"/>
</dbReference>
<dbReference type="SUPFAM" id="SSF141986">
    <property type="entry name" value="LD-carboxypeptidase A C-terminal domain-like"/>
    <property type="match status" value="1"/>
</dbReference>
<protein>
    <submittedName>
        <fullName evidence="6">Carboxylpeptidase</fullName>
    </submittedName>
</protein>
<dbReference type="RefSeq" id="WP_011873597.1">
    <property type="nucleotide sequence ID" value="NC_009142.1"/>
</dbReference>
<comment type="similarity">
    <text evidence="1">Belongs to the peptidase S66 family.</text>
</comment>
<dbReference type="STRING" id="405948.SACE_2202"/>
<dbReference type="SUPFAM" id="SSF52317">
    <property type="entry name" value="Class I glutamine amidotransferase-like"/>
    <property type="match status" value="1"/>
</dbReference>
<gene>
    <name evidence="6" type="ordered locus">SACE_2202</name>
</gene>
<dbReference type="Gene3D" id="3.50.30.60">
    <property type="entry name" value="LD-carboxypeptidase A C-terminal domain-like"/>
    <property type="match status" value="1"/>
</dbReference>
<dbReference type="InterPro" id="IPR027461">
    <property type="entry name" value="Carboxypeptidase_A_C_sf"/>
</dbReference>
<dbReference type="CDD" id="cd07025">
    <property type="entry name" value="Peptidase_S66"/>
    <property type="match status" value="1"/>
</dbReference>
<dbReference type="EMBL" id="AM420293">
    <property type="protein sequence ID" value="CAM01508.1"/>
    <property type="molecule type" value="Genomic_DNA"/>
</dbReference>
<dbReference type="Pfam" id="PF17676">
    <property type="entry name" value="Peptidase_S66C"/>
    <property type="match status" value="1"/>
</dbReference>
<keyword evidence="5" id="KW-0720">Serine protease</keyword>
<reference evidence="6 7" key="1">
    <citation type="journal article" date="2007" name="Nat. Biotechnol.">
        <title>Complete genome sequence of the erythromycin-producing bacterium Saccharopolyspora erythraea NRRL23338.</title>
        <authorList>
            <person name="Oliynyk M."/>
            <person name="Samborskyy M."/>
            <person name="Lester J.B."/>
            <person name="Mironenko T."/>
            <person name="Scott N."/>
            <person name="Dickens S."/>
            <person name="Haydock S.F."/>
            <person name="Leadlay P.F."/>
        </authorList>
    </citation>
    <scope>NUCLEOTIDE SEQUENCE [LARGE SCALE GENOMIC DNA]</scope>
    <source>
        <strain evidence="7">ATCC 11635 / DSM 40517 / JCM 4748 / NBRC 13426 / NCIMB 8594 / NRRL 2338</strain>
    </source>
</reference>
<dbReference type="PIRSF" id="PIRSF028757">
    <property type="entry name" value="LD-carboxypeptidase"/>
    <property type="match status" value="1"/>
</dbReference>
<dbReference type="eggNOG" id="COG1619">
    <property type="taxonomic scope" value="Bacteria"/>
</dbReference>
<dbReference type="HOGENOM" id="CLU_034346_3_1_11"/>
<evidence type="ECO:0000313" key="7">
    <source>
        <dbReference type="Proteomes" id="UP000006728"/>
    </source>
</evidence>
<evidence type="ECO:0000256" key="3">
    <source>
        <dbReference type="ARBA" id="ARBA00022670"/>
    </source>
</evidence>
<keyword evidence="3" id="KW-0645">Protease</keyword>
<dbReference type="InterPro" id="IPR040921">
    <property type="entry name" value="Peptidase_S66C"/>
</dbReference>
<accession>A4FBT3</accession>
<dbReference type="Pfam" id="PF02016">
    <property type="entry name" value="Peptidase_S66"/>
    <property type="match status" value="1"/>
</dbReference>
<keyword evidence="7" id="KW-1185">Reference proteome</keyword>
<dbReference type="Gene3D" id="3.40.50.10740">
    <property type="entry name" value="Class I glutamine amidotransferase-like"/>
    <property type="match status" value="1"/>
</dbReference>
<keyword evidence="2" id="KW-0121">Carboxypeptidase</keyword>
<dbReference type="InterPro" id="IPR027478">
    <property type="entry name" value="LdcA_N"/>
</dbReference>
<dbReference type="KEGG" id="sen:SACE_2202"/>
<proteinExistence type="inferred from homology"/>
<dbReference type="Proteomes" id="UP000006728">
    <property type="component" value="Chromosome"/>
</dbReference>
<organism evidence="6 7">
    <name type="scientific">Saccharopolyspora erythraea (strain ATCC 11635 / DSM 40517 / JCM 4748 / NBRC 13426 / NCIMB 8594 / NRRL 2338)</name>
    <dbReference type="NCBI Taxonomy" id="405948"/>
    <lineage>
        <taxon>Bacteria</taxon>
        <taxon>Bacillati</taxon>
        <taxon>Actinomycetota</taxon>
        <taxon>Actinomycetes</taxon>
        <taxon>Pseudonocardiales</taxon>
        <taxon>Pseudonocardiaceae</taxon>
        <taxon>Saccharopolyspora</taxon>
    </lineage>
</organism>